<comment type="subcellular location">
    <subcellularLocation>
        <location evidence="2">Secreted</location>
    </subcellularLocation>
</comment>
<keyword evidence="8" id="KW-0186">Copper</keyword>
<sequence>MQASFSFKGSESDWRRWAGGWRSKRNATPSRRHHLSNAAKDGGNLEMWSTLRRGSGGDVCFRTAERSDDTLVPDQGGSSLPLDTPGVCFYYKECPQPPSVISPVACQRRPLTVARTAPVLTPSPPLPSHPSVCLLRDLSIAAPHTTPPAMKFSLAAAAVAACAPLASGHAIFQKLSVNGKDQGQLNGIRAPNNNNPVSDVNSNSLTCGSPGTTSQKVIDVAAGDKLGAYYGHVIGGAQFANDRDHPIAASHKGPIQVYLAKVDNAATASSNGQNWFKIESQGFNSQTKKWAVDALIANQGWFYFNLPACVAPGQYLMRVELLALHSANRPNQFQFYSSCAQIRVSGSGKLAPAQTVRFPGAYTANDRGILVNIYGVAGATDMASSGGVYYPPGPPVVTC</sequence>
<feature type="domain" description="Auxiliary Activity family 9 catalytic" evidence="16">
    <location>
        <begin position="169"/>
        <end position="375"/>
    </location>
</feature>
<evidence type="ECO:0000256" key="12">
    <source>
        <dbReference type="ARBA" id="ARBA00023326"/>
    </source>
</evidence>
<evidence type="ECO:0000313" key="19">
    <source>
        <dbReference type="Proteomes" id="UP000006039"/>
    </source>
</evidence>
<keyword evidence="5" id="KW-0732">Signal</keyword>
<keyword evidence="12" id="KW-0624">Polysaccharide degradation</keyword>
<keyword evidence="7" id="KW-0560">Oxidoreductase</keyword>
<dbReference type="Proteomes" id="UP000006039">
    <property type="component" value="Unassembled WGS sequence"/>
</dbReference>
<evidence type="ECO:0000313" key="17">
    <source>
        <dbReference type="EMBL" id="EJT77153.1"/>
    </source>
</evidence>
<evidence type="ECO:0000256" key="5">
    <source>
        <dbReference type="ARBA" id="ARBA00022729"/>
    </source>
</evidence>
<dbReference type="InterPro" id="IPR049892">
    <property type="entry name" value="AA9"/>
</dbReference>
<reference evidence="18" key="5">
    <citation type="submission" date="2018-04" db="UniProtKB">
        <authorList>
            <consortium name="EnsemblFungi"/>
        </authorList>
    </citation>
    <scope>IDENTIFICATION</scope>
    <source>
        <strain evidence="18">R3-111a-1</strain>
    </source>
</reference>
<dbReference type="GeneID" id="20347523"/>
<keyword evidence="19" id="KW-1185">Reference proteome</keyword>
<keyword evidence="4" id="KW-0479">Metal-binding</keyword>
<evidence type="ECO:0000256" key="11">
    <source>
        <dbReference type="ARBA" id="ARBA00023277"/>
    </source>
</evidence>
<dbReference type="STRING" id="644352.J3P0M0"/>
<dbReference type="OrthoDB" id="2525337at2759"/>
<keyword evidence="11" id="KW-0119">Carbohydrate metabolism</keyword>
<evidence type="ECO:0000256" key="7">
    <source>
        <dbReference type="ARBA" id="ARBA00023002"/>
    </source>
</evidence>
<keyword evidence="6" id="KW-0136">Cellulose degradation</keyword>
<reference evidence="17" key="2">
    <citation type="submission" date="2010-07" db="EMBL/GenBank/DDBJ databases">
        <authorList>
            <consortium name="The Broad Institute Genome Sequencing Platform"/>
            <consortium name="Broad Institute Genome Sequencing Center for Infectious Disease"/>
            <person name="Ma L.-J."/>
            <person name="Dead R."/>
            <person name="Young S."/>
            <person name="Zeng Q."/>
            <person name="Koehrsen M."/>
            <person name="Alvarado L."/>
            <person name="Berlin A."/>
            <person name="Chapman S.B."/>
            <person name="Chen Z."/>
            <person name="Freedman E."/>
            <person name="Gellesch M."/>
            <person name="Goldberg J."/>
            <person name="Griggs A."/>
            <person name="Gujja S."/>
            <person name="Heilman E.R."/>
            <person name="Heiman D."/>
            <person name="Hepburn T."/>
            <person name="Howarth C."/>
            <person name="Jen D."/>
            <person name="Larson L."/>
            <person name="Mehta T."/>
            <person name="Neiman D."/>
            <person name="Pearson M."/>
            <person name="Roberts A."/>
            <person name="Saif S."/>
            <person name="Shea T."/>
            <person name="Shenoy N."/>
            <person name="Sisk P."/>
            <person name="Stolte C."/>
            <person name="Sykes S."/>
            <person name="Walk T."/>
            <person name="White J."/>
            <person name="Yandava C."/>
            <person name="Haas B."/>
            <person name="Nusbaum C."/>
            <person name="Birren B."/>
        </authorList>
    </citation>
    <scope>NUCLEOTIDE SEQUENCE</scope>
    <source>
        <strain evidence="17">R3-111a-1</strain>
    </source>
</reference>
<dbReference type="EMBL" id="GL385397">
    <property type="protein sequence ID" value="EJT77153.1"/>
    <property type="molecule type" value="Genomic_DNA"/>
</dbReference>
<evidence type="ECO:0000256" key="4">
    <source>
        <dbReference type="ARBA" id="ARBA00022723"/>
    </source>
</evidence>
<organism evidence="17">
    <name type="scientific">Gaeumannomyces tritici (strain R3-111a-1)</name>
    <name type="common">Wheat and barley take-all root rot fungus</name>
    <name type="synonym">Gaeumannomyces graminis var. tritici</name>
    <dbReference type="NCBI Taxonomy" id="644352"/>
    <lineage>
        <taxon>Eukaryota</taxon>
        <taxon>Fungi</taxon>
        <taxon>Dikarya</taxon>
        <taxon>Ascomycota</taxon>
        <taxon>Pezizomycotina</taxon>
        <taxon>Sordariomycetes</taxon>
        <taxon>Sordariomycetidae</taxon>
        <taxon>Magnaporthales</taxon>
        <taxon>Magnaporthaceae</taxon>
        <taxon>Gaeumannomyces</taxon>
    </lineage>
</organism>
<evidence type="ECO:0000313" key="18">
    <source>
        <dbReference type="EnsemblFungi" id="EJT77153"/>
    </source>
</evidence>
<protein>
    <recommendedName>
        <fullName evidence="15">lytic cellulose monooxygenase (C4-dehydrogenating)</fullName>
        <ecNumber evidence="15">1.14.99.56</ecNumber>
    </recommendedName>
</protein>
<evidence type="ECO:0000256" key="13">
    <source>
        <dbReference type="ARBA" id="ARBA00044502"/>
    </source>
</evidence>
<comment type="cofactor">
    <cofactor evidence="1">
        <name>Cu(2+)</name>
        <dbReference type="ChEBI" id="CHEBI:29036"/>
    </cofactor>
</comment>
<accession>J3P0M0</accession>
<evidence type="ECO:0000256" key="6">
    <source>
        <dbReference type="ARBA" id="ARBA00023001"/>
    </source>
</evidence>
<keyword evidence="10" id="KW-1015">Disulfide bond</keyword>
<dbReference type="PANTHER" id="PTHR33353">
    <property type="entry name" value="PUTATIVE (AFU_ORTHOLOGUE AFUA_1G12560)-RELATED"/>
    <property type="match status" value="1"/>
</dbReference>
<dbReference type="HOGENOM" id="CLU_690869_0_0_1"/>
<reference evidence="18" key="4">
    <citation type="journal article" date="2015" name="G3 (Bethesda)">
        <title>Genome sequences of three phytopathogenic species of the Magnaporthaceae family of fungi.</title>
        <authorList>
            <person name="Okagaki L.H."/>
            <person name="Nunes C.C."/>
            <person name="Sailsbery J."/>
            <person name="Clay B."/>
            <person name="Brown D."/>
            <person name="John T."/>
            <person name="Oh Y."/>
            <person name="Young N."/>
            <person name="Fitzgerald M."/>
            <person name="Haas B.J."/>
            <person name="Zeng Q."/>
            <person name="Young S."/>
            <person name="Adiconis X."/>
            <person name="Fan L."/>
            <person name="Levin J.Z."/>
            <person name="Mitchell T.K."/>
            <person name="Okubara P.A."/>
            <person name="Farman M.L."/>
            <person name="Kohn L.M."/>
            <person name="Birren B."/>
            <person name="Ma L.-J."/>
            <person name="Dean R.A."/>
        </authorList>
    </citation>
    <scope>NUCLEOTIDE SEQUENCE</scope>
    <source>
        <strain evidence="18">R3-111a-1</strain>
    </source>
</reference>
<dbReference type="Pfam" id="PF03443">
    <property type="entry name" value="AA9"/>
    <property type="match status" value="1"/>
</dbReference>
<dbReference type="GO" id="GO:0005576">
    <property type="term" value="C:extracellular region"/>
    <property type="evidence" value="ECO:0007669"/>
    <property type="project" value="UniProtKB-SubCell"/>
</dbReference>
<evidence type="ECO:0000256" key="15">
    <source>
        <dbReference type="ARBA" id="ARBA00047174"/>
    </source>
</evidence>
<dbReference type="EnsemblFungi" id="EJT77153">
    <property type="protein sequence ID" value="EJT77153"/>
    <property type="gene ID" value="GGTG_07065"/>
</dbReference>
<dbReference type="Gene3D" id="2.70.50.70">
    <property type="match status" value="1"/>
</dbReference>
<dbReference type="VEuPathDB" id="FungiDB:GGTG_07065"/>
<dbReference type="GO" id="GO:0004497">
    <property type="term" value="F:monooxygenase activity"/>
    <property type="evidence" value="ECO:0007669"/>
    <property type="project" value="UniProtKB-KW"/>
</dbReference>
<evidence type="ECO:0000256" key="8">
    <source>
        <dbReference type="ARBA" id="ARBA00023008"/>
    </source>
</evidence>
<comment type="catalytic activity">
    <reaction evidence="14">
        <text>[(1-&gt;4)-beta-D-glucosyl]n+m + reduced acceptor + O2 = 4-dehydro-beta-D-glucosyl-[(1-&gt;4)-beta-D-glucosyl]n-1 + [(1-&gt;4)-beta-D-glucosyl]m + acceptor + H2O.</text>
        <dbReference type="EC" id="1.14.99.56"/>
    </reaction>
</comment>
<evidence type="ECO:0000256" key="9">
    <source>
        <dbReference type="ARBA" id="ARBA00023033"/>
    </source>
</evidence>
<dbReference type="GO" id="GO:0030245">
    <property type="term" value="P:cellulose catabolic process"/>
    <property type="evidence" value="ECO:0007669"/>
    <property type="project" value="UniProtKB-KW"/>
</dbReference>
<dbReference type="GO" id="GO:0046872">
    <property type="term" value="F:metal ion binding"/>
    <property type="evidence" value="ECO:0007669"/>
    <property type="project" value="UniProtKB-KW"/>
</dbReference>
<dbReference type="eggNOG" id="ENOG502RAK7">
    <property type="taxonomic scope" value="Eukaryota"/>
</dbReference>
<keyword evidence="9" id="KW-0503">Monooxygenase</keyword>
<evidence type="ECO:0000256" key="14">
    <source>
        <dbReference type="ARBA" id="ARBA00045077"/>
    </source>
</evidence>
<evidence type="ECO:0000256" key="2">
    <source>
        <dbReference type="ARBA" id="ARBA00004613"/>
    </source>
</evidence>
<evidence type="ECO:0000259" key="16">
    <source>
        <dbReference type="Pfam" id="PF03443"/>
    </source>
</evidence>
<dbReference type="RefSeq" id="XP_009223153.1">
    <property type="nucleotide sequence ID" value="XM_009224889.1"/>
</dbReference>
<dbReference type="EC" id="1.14.99.56" evidence="15"/>
<dbReference type="AlphaFoldDB" id="J3P0M0"/>
<dbReference type="PANTHER" id="PTHR33353:SF13">
    <property type="entry name" value="ENDOGLUCANASE II"/>
    <property type="match status" value="1"/>
</dbReference>
<name>J3P0M0_GAET3</name>
<proteinExistence type="inferred from homology"/>
<evidence type="ECO:0000256" key="10">
    <source>
        <dbReference type="ARBA" id="ARBA00023157"/>
    </source>
</evidence>
<reference evidence="17" key="3">
    <citation type="submission" date="2010-09" db="EMBL/GenBank/DDBJ databases">
        <title>Annotation of Gaeumannomyces graminis var. tritici R3-111a-1.</title>
        <authorList>
            <consortium name="The Broad Institute Genome Sequencing Platform"/>
            <person name="Ma L.-J."/>
            <person name="Dead R."/>
            <person name="Young S.K."/>
            <person name="Zeng Q."/>
            <person name="Gargeya S."/>
            <person name="Fitzgerald M."/>
            <person name="Haas B."/>
            <person name="Abouelleil A."/>
            <person name="Alvarado L."/>
            <person name="Arachchi H.M."/>
            <person name="Berlin A."/>
            <person name="Brown A."/>
            <person name="Chapman S.B."/>
            <person name="Chen Z."/>
            <person name="Dunbar C."/>
            <person name="Freedman E."/>
            <person name="Gearin G."/>
            <person name="Gellesch M."/>
            <person name="Goldberg J."/>
            <person name="Griggs A."/>
            <person name="Gujja S."/>
            <person name="Heiman D."/>
            <person name="Howarth C."/>
            <person name="Larson L."/>
            <person name="Lui A."/>
            <person name="MacDonald P.J.P."/>
            <person name="Mehta T."/>
            <person name="Montmayeur A."/>
            <person name="Murphy C."/>
            <person name="Neiman D."/>
            <person name="Pearson M."/>
            <person name="Priest M."/>
            <person name="Roberts A."/>
            <person name="Saif S."/>
            <person name="Shea T."/>
            <person name="Shenoy N."/>
            <person name="Sisk P."/>
            <person name="Stolte C."/>
            <person name="Sykes S."/>
            <person name="Yandava C."/>
            <person name="Wortman J."/>
            <person name="Nusbaum C."/>
            <person name="Birren B."/>
        </authorList>
    </citation>
    <scope>NUCLEOTIDE SEQUENCE</scope>
    <source>
        <strain evidence="17">R3-111a-1</strain>
    </source>
</reference>
<reference evidence="19" key="1">
    <citation type="submission" date="2010-07" db="EMBL/GenBank/DDBJ databases">
        <title>The genome sequence of Gaeumannomyces graminis var. tritici strain R3-111a-1.</title>
        <authorList>
            <consortium name="The Broad Institute Genome Sequencing Platform"/>
            <person name="Ma L.-J."/>
            <person name="Dead R."/>
            <person name="Young S."/>
            <person name="Zeng Q."/>
            <person name="Koehrsen M."/>
            <person name="Alvarado L."/>
            <person name="Berlin A."/>
            <person name="Chapman S.B."/>
            <person name="Chen Z."/>
            <person name="Freedman E."/>
            <person name="Gellesch M."/>
            <person name="Goldberg J."/>
            <person name="Griggs A."/>
            <person name="Gujja S."/>
            <person name="Heilman E.R."/>
            <person name="Heiman D."/>
            <person name="Hepburn T."/>
            <person name="Howarth C."/>
            <person name="Jen D."/>
            <person name="Larson L."/>
            <person name="Mehta T."/>
            <person name="Neiman D."/>
            <person name="Pearson M."/>
            <person name="Roberts A."/>
            <person name="Saif S."/>
            <person name="Shea T."/>
            <person name="Shenoy N."/>
            <person name="Sisk P."/>
            <person name="Stolte C."/>
            <person name="Sykes S."/>
            <person name="Walk T."/>
            <person name="White J."/>
            <person name="Yandava C."/>
            <person name="Haas B."/>
            <person name="Nusbaum C."/>
            <person name="Birren B."/>
        </authorList>
    </citation>
    <scope>NUCLEOTIDE SEQUENCE [LARGE SCALE GENOMIC DNA]</scope>
    <source>
        <strain evidence="19">R3-111a-1</strain>
    </source>
</reference>
<gene>
    <name evidence="18" type="primary">20347523</name>
    <name evidence="17" type="ORF">GGTG_07065</name>
</gene>
<dbReference type="CDD" id="cd21175">
    <property type="entry name" value="LPMO_AA9"/>
    <property type="match status" value="1"/>
</dbReference>
<dbReference type="InterPro" id="IPR005103">
    <property type="entry name" value="AA9_LPMO"/>
</dbReference>
<evidence type="ECO:0000256" key="1">
    <source>
        <dbReference type="ARBA" id="ARBA00001973"/>
    </source>
</evidence>
<comment type="similarity">
    <text evidence="13">Belongs to the polysaccharide monooxygenase AA9 family.</text>
</comment>
<evidence type="ECO:0000256" key="3">
    <source>
        <dbReference type="ARBA" id="ARBA00022525"/>
    </source>
</evidence>
<keyword evidence="3" id="KW-0964">Secreted</keyword>